<dbReference type="EMBL" id="CAJOBR010036214">
    <property type="protein sequence ID" value="CAF5013169.1"/>
    <property type="molecule type" value="Genomic_DNA"/>
</dbReference>
<evidence type="ECO:0000256" key="1">
    <source>
        <dbReference type="SAM" id="Phobius"/>
    </source>
</evidence>
<evidence type="ECO:0000313" key="4">
    <source>
        <dbReference type="Proteomes" id="UP000663848"/>
    </source>
</evidence>
<sequence length="107" mass="12647">MFDVEILNQSLPSRFPLTTSIDSIVRELFVENFYIQSSYNSYFNACAPVHCSYNRARRFNSIYIITTLIALYGGLNAAFYIITLYLIDLLLFVKERIFRRDRPQRDE</sequence>
<dbReference type="Proteomes" id="UP000663873">
    <property type="component" value="Unassembled WGS sequence"/>
</dbReference>
<dbReference type="Proteomes" id="UP000663848">
    <property type="component" value="Unassembled WGS sequence"/>
</dbReference>
<feature type="non-terminal residue" evidence="3">
    <location>
        <position position="107"/>
    </location>
</feature>
<keyword evidence="1" id="KW-1133">Transmembrane helix</keyword>
<gene>
    <name evidence="3" type="ORF">QYT958_LOCUS39264</name>
    <name evidence="2" type="ORF">UJA718_LOCUS40327</name>
</gene>
<proteinExistence type="predicted"/>
<keyword evidence="1" id="KW-0472">Membrane</keyword>
<feature type="transmembrane region" description="Helical" evidence="1">
    <location>
        <begin position="62"/>
        <end position="93"/>
    </location>
</feature>
<keyword evidence="1" id="KW-0812">Transmembrane</keyword>
<keyword evidence="5" id="KW-1185">Reference proteome</keyword>
<evidence type="ECO:0000313" key="3">
    <source>
        <dbReference type="EMBL" id="CAF5013169.1"/>
    </source>
</evidence>
<evidence type="ECO:0000313" key="5">
    <source>
        <dbReference type="Proteomes" id="UP000663873"/>
    </source>
</evidence>
<name>A0A822B1S0_9BILA</name>
<protein>
    <submittedName>
        <fullName evidence="3">Uncharacterized protein</fullName>
    </submittedName>
</protein>
<organism evidence="3 4">
    <name type="scientific">Rotaria socialis</name>
    <dbReference type="NCBI Taxonomy" id="392032"/>
    <lineage>
        <taxon>Eukaryota</taxon>
        <taxon>Metazoa</taxon>
        <taxon>Spiralia</taxon>
        <taxon>Gnathifera</taxon>
        <taxon>Rotifera</taxon>
        <taxon>Eurotatoria</taxon>
        <taxon>Bdelloidea</taxon>
        <taxon>Philodinida</taxon>
        <taxon>Philodinidae</taxon>
        <taxon>Rotaria</taxon>
    </lineage>
</organism>
<evidence type="ECO:0000313" key="2">
    <source>
        <dbReference type="EMBL" id="CAF4779924.1"/>
    </source>
</evidence>
<reference evidence="3" key="1">
    <citation type="submission" date="2021-02" db="EMBL/GenBank/DDBJ databases">
        <authorList>
            <person name="Nowell W R."/>
        </authorList>
    </citation>
    <scope>NUCLEOTIDE SEQUENCE</scope>
</reference>
<dbReference type="EMBL" id="CAJOBP010044392">
    <property type="protein sequence ID" value="CAF4779924.1"/>
    <property type="molecule type" value="Genomic_DNA"/>
</dbReference>
<comment type="caution">
    <text evidence="3">The sequence shown here is derived from an EMBL/GenBank/DDBJ whole genome shotgun (WGS) entry which is preliminary data.</text>
</comment>
<dbReference type="AlphaFoldDB" id="A0A822B1S0"/>
<accession>A0A822B1S0</accession>